<keyword evidence="6" id="KW-1185">Reference proteome</keyword>
<accession>A0A2N9W0J9</accession>
<dbReference type="InterPro" id="IPR036291">
    <property type="entry name" value="NAD(P)-bd_dom_sf"/>
</dbReference>
<evidence type="ECO:0000256" key="3">
    <source>
        <dbReference type="ARBA" id="ARBA00023141"/>
    </source>
</evidence>
<protein>
    <recommendedName>
        <fullName evidence="4">Shikimate dehydrogenase substrate binding N-terminal domain-containing protein</fullName>
    </recommendedName>
</protein>
<dbReference type="Gene3D" id="3.40.50.720">
    <property type="entry name" value="NAD(P)-binding Rossmann-like Domain"/>
    <property type="match status" value="1"/>
</dbReference>
<comment type="pathway">
    <text evidence="1">Metabolic intermediate biosynthesis; chorismate biosynthesis; chorismate from D-erythrose 4-phosphate and phosphoenolpyruvate: step 4/7.</text>
</comment>
<sequence length="288" mass="30788">MRASFSPSSRRPTRWLRENTTMKEPTITGKTRVHFLIGSPIAQVLAPGWLTERMRKAGYDGILVPLHIEKDNLASALPVLKTMPNVDSILITLPHKFGASAFCDRLSDRAKVLGAINAMRREKDGSWFGDNFDGAGLITGILKAGHPIGGKSVFMVGAGGAGSSIAVSVLEEGARHLTFHDINKANQQALLEKLNGAYPGRVSVSTTVPKDCDIVLNATSAGMKATDPLPVDASQLSANMVAADVITDPVPTRFLQEAAQIGCLTRDGTHMLDGQIELLFEFMLANAG</sequence>
<dbReference type="InterPro" id="IPR046346">
    <property type="entry name" value="Aminoacid_DH-like_N_sf"/>
</dbReference>
<gene>
    <name evidence="5" type="ORF">B5P45_08400</name>
</gene>
<dbReference type="EMBL" id="MZMT01000021">
    <property type="protein sequence ID" value="PIO45267.1"/>
    <property type="molecule type" value="Genomic_DNA"/>
</dbReference>
<name>A0A2N9W0J9_9HYPH</name>
<dbReference type="InterPro" id="IPR022893">
    <property type="entry name" value="Shikimate_DH_fam"/>
</dbReference>
<dbReference type="PANTHER" id="PTHR21089:SF1">
    <property type="entry name" value="BIFUNCTIONAL 3-DEHYDROQUINATE DEHYDRATASE_SHIKIMATE DEHYDROGENASE, CHLOROPLASTIC"/>
    <property type="match status" value="1"/>
</dbReference>
<keyword evidence="2" id="KW-0560">Oxidoreductase</keyword>
<dbReference type="GO" id="GO:0009423">
    <property type="term" value="P:chorismate biosynthetic process"/>
    <property type="evidence" value="ECO:0007669"/>
    <property type="project" value="TreeGrafter"/>
</dbReference>
<reference evidence="5 6" key="1">
    <citation type="journal article" date="2017" name="Int J Environ Stud">
        <title>Does the Miocene-Pliocene relict legume Oxytropis triphylla form nitrogen-fixing nodules with a combination of bacterial strains?</title>
        <authorList>
            <person name="Safronova V."/>
            <person name="Belimov A."/>
            <person name="Sazanova A."/>
            <person name="Kuznetsova I."/>
            <person name="Popova J."/>
            <person name="Andronov E."/>
            <person name="Verkhozina A."/>
            <person name="Tikhonovich I."/>
        </authorList>
    </citation>
    <scope>NUCLEOTIDE SEQUENCE [LARGE SCALE GENOMIC DNA]</scope>
    <source>
        <strain evidence="5 6">Tri-38</strain>
    </source>
</reference>
<evidence type="ECO:0000256" key="1">
    <source>
        <dbReference type="ARBA" id="ARBA00004871"/>
    </source>
</evidence>
<comment type="caution">
    <text evidence="5">The sequence shown here is derived from an EMBL/GenBank/DDBJ whole genome shotgun (WGS) entry which is preliminary data.</text>
</comment>
<evidence type="ECO:0000259" key="4">
    <source>
        <dbReference type="Pfam" id="PF08501"/>
    </source>
</evidence>
<organism evidence="5 6">
    <name type="scientific">Phyllobacterium zundukense</name>
    <dbReference type="NCBI Taxonomy" id="1867719"/>
    <lineage>
        <taxon>Bacteria</taxon>
        <taxon>Pseudomonadati</taxon>
        <taxon>Pseudomonadota</taxon>
        <taxon>Alphaproteobacteria</taxon>
        <taxon>Hyphomicrobiales</taxon>
        <taxon>Phyllobacteriaceae</taxon>
        <taxon>Phyllobacterium</taxon>
    </lineage>
</organism>
<evidence type="ECO:0000313" key="5">
    <source>
        <dbReference type="EMBL" id="PIO45267.1"/>
    </source>
</evidence>
<dbReference type="GO" id="GO:0009073">
    <property type="term" value="P:aromatic amino acid family biosynthetic process"/>
    <property type="evidence" value="ECO:0007669"/>
    <property type="project" value="UniProtKB-KW"/>
</dbReference>
<dbReference type="SUPFAM" id="SSF51735">
    <property type="entry name" value="NAD(P)-binding Rossmann-fold domains"/>
    <property type="match status" value="1"/>
</dbReference>
<dbReference type="GO" id="GO:0004764">
    <property type="term" value="F:shikimate 3-dehydrogenase (NADP+) activity"/>
    <property type="evidence" value="ECO:0007669"/>
    <property type="project" value="InterPro"/>
</dbReference>
<dbReference type="Pfam" id="PF08501">
    <property type="entry name" value="Shikimate_dh_N"/>
    <property type="match status" value="1"/>
</dbReference>
<dbReference type="Proteomes" id="UP000232163">
    <property type="component" value="Unassembled WGS sequence"/>
</dbReference>
<dbReference type="GO" id="GO:0005829">
    <property type="term" value="C:cytosol"/>
    <property type="evidence" value="ECO:0007669"/>
    <property type="project" value="TreeGrafter"/>
</dbReference>
<feature type="domain" description="Shikimate dehydrogenase substrate binding N-terminal" evidence="4">
    <location>
        <begin position="36"/>
        <end position="118"/>
    </location>
</feature>
<dbReference type="CDD" id="cd01065">
    <property type="entry name" value="NAD_bind_Shikimate_DH"/>
    <property type="match status" value="1"/>
</dbReference>
<evidence type="ECO:0000313" key="6">
    <source>
        <dbReference type="Proteomes" id="UP000232163"/>
    </source>
</evidence>
<dbReference type="PANTHER" id="PTHR21089">
    <property type="entry name" value="SHIKIMATE DEHYDROGENASE"/>
    <property type="match status" value="1"/>
</dbReference>
<dbReference type="GO" id="GO:0050661">
    <property type="term" value="F:NADP binding"/>
    <property type="evidence" value="ECO:0007669"/>
    <property type="project" value="TreeGrafter"/>
</dbReference>
<evidence type="ECO:0000256" key="2">
    <source>
        <dbReference type="ARBA" id="ARBA00023002"/>
    </source>
</evidence>
<proteinExistence type="predicted"/>
<dbReference type="SUPFAM" id="SSF53223">
    <property type="entry name" value="Aminoacid dehydrogenase-like, N-terminal domain"/>
    <property type="match status" value="1"/>
</dbReference>
<dbReference type="Gene3D" id="3.40.50.10860">
    <property type="entry name" value="Leucine Dehydrogenase, chain A, domain 1"/>
    <property type="match status" value="1"/>
</dbReference>
<keyword evidence="3" id="KW-0057">Aromatic amino acid biosynthesis</keyword>
<dbReference type="InterPro" id="IPR013708">
    <property type="entry name" value="Shikimate_DH-bd_N"/>
</dbReference>
<dbReference type="AlphaFoldDB" id="A0A2N9W0J9"/>
<keyword evidence="3" id="KW-0028">Amino-acid biosynthesis</keyword>
<dbReference type="GO" id="GO:0019632">
    <property type="term" value="P:shikimate metabolic process"/>
    <property type="evidence" value="ECO:0007669"/>
    <property type="project" value="TreeGrafter"/>
</dbReference>